<protein>
    <submittedName>
        <fullName evidence="1">Uncharacterized protein</fullName>
    </submittedName>
</protein>
<organism evidence="1 2">
    <name type="scientific">Trichoderma asperellum (strain ATCC 204424 / CBS 433.97 / NBRC 101777)</name>
    <dbReference type="NCBI Taxonomy" id="1042311"/>
    <lineage>
        <taxon>Eukaryota</taxon>
        <taxon>Fungi</taxon>
        <taxon>Dikarya</taxon>
        <taxon>Ascomycota</taxon>
        <taxon>Pezizomycotina</taxon>
        <taxon>Sordariomycetes</taxon>
        <taxon>Hypocreomycetidae</taxon>
        <taxon>Hypocreales</taxon>
        <taxon>Hypocreaceae</taxon>
        <taxon>Trichoderma</taxon>
    </lineage>
</organism>
<name>A0A2T3ZBY3_TRIA4</name>
<evidence type="ECO:0000313" key="1">
    <source>
        <dbReference type="EMBL" id="PTB42315.1"/>
    </source>
</evidence>
<dbReference type="Proteomes" id="UP000240493">
    <property type="component" value="Unassembled WGS sequence"/>
</dbReference>
<dbReference type="EMBL" id="KZ679260">
    <property type="protein sequence ID" value="PTB42315.1"/>
    <property type="molecule type" value="Genomic_DNA"/>
</dbReference>
<proteinExistence type="predicted"/>
<dbReference type="AlphaFoldDB" id="A0A2T3ZBY3"/>
<gene>
    <name evidence="1" type="ORF">M441DRAFT_387985</name>
</gene>
<evidence type="ECO:0000313" key="2">
    <source>
        <dbReference type="Proteomes" id="UP000240493"/>
    </source>
</evidence>
<reference evidence="1 2" key="1">
    <citation type="submission" date="2016-07" db="EMBL/GenBank/DDBJ databases">
        <title>Multiple horizontal gene transfer events from other fungi enriched the ability of initially mycotrophic Trichoderma (Ascomycota) to feed on dead plant biomass.</title>
        <authorList>
            <consortium name="DOE Joint Genome Institute"/>
            <person name="Aerts A."/>
            <person name="Atanasova L."/>
            <person name="Chenthamara K."/>
            <person name="Zhang J."/>
            <person name="Grujic M."/>
            <person name="Henrissat B."/>
            <person name="Kuo A."/>
            <person name="Salamov A."/>
            <person name="Lipzen A."/>
            <person name="Labutti K."/>
            <person name="Barry K."/>
            <person name="Miao Y."/>
            <person name="Rahimi M.J."/>
            <person name="Shen Q."/>
            <person name="Grigoriev I.V."/>
            <person name="Kubicek C.P."/>
            <person name="Druzhinina I.S."/>
        </authorList>
    </citation>
    <scope>NUCLEOTIDE SEQUENCE [LARGE SCALE GENOMIC DNA]</scope>
    <source>
        <strain evidence="1 2">CBS 433.97</strain>
    </source>
</reference>
<accession>A0A2T3ZBY3</accession>
<sequence>MRPGWLLTLIISFFFISLFCWASLLRISLSGGRTGMCAPCMNVSACVITTGRELMSHHVGACKSAHTRRKLRYRDSFQRLLMLGHHNLIIAKVGR</sequence>
<keyword evidence="2" id="KW-1185">Reference proteome</keyword>